<keyword evidence="2" id="KW-1185">Reference proteome</keyword>
<dbReference type="Proteomes" id="UP000805193">
    <property type="component" value="Unassembled WGS sequence"/>
</dbReference>
<proteinExistence type="predicted"/>
<protein>
    <submittedName>
        <fullName evidence="1">Uncharacterized protein</fullName>
    </submittedName>
</protein>
<sequence length="213" mass="24071">MTIICPAVAMMKWSERNKREQKLKVGYGGAHEQLPESVYTPASWRNRRDRRRSTQPDRLDAKMEHAVFRAGRASDAGPGCITRWLLAALAREARRIRAIADDRSTTPCGVMFEESDSVIEKLMEGIRPHPEVCPPSSDKDGPFLPPYRPPPWLLEVRSAHLAPGKKVTFGTPRGKPPWLLQVKSAHQAPDTNGNFWTPRDLSPWLLKARYQLG</sequence>
<comment type="caution">
    <text evidence="1">The sequence shown here is derived from an EMBL/GenBank/DDBJ whole genome shotgun (WGS) entry which is preliminary data.</text>
</comment>
<accession>A0AC60QJP6</accession>
<name>A0AC60QJP6_IXOPE</name>
<gene>
    <name evidence="1" type="ORF">HPB47_019717</name>
</gene>
<evidence type="ECO:0000313" key="2">
    <source>
        <dbReference type="Proteomes" id="UP000805193"/>
    </source>
</evidence>
<organism evidence="1 2">
    <name type="scientific">Ixodes persulcatus</name>
    <name type="common">Taiga tick</name>
    <dbReference type="NCBI Taxonomy" id="34615"/>
    <lineage>
        <taxon>Eukaryota</taxon>
        <taxon>Metazoa</taxon>
        <taxon>Ecdysozoa</taxon>
        <taxon>Arthropoda</taxon>
        <taxon>Chelicerata</taxon>
        <taxon>Arachnida</taxon>
        <taxon>Acari</taxon>
        <taxon>Parasitiformes</taxon>
        <taxon>Ixodida</taxon>
        <taxon>Ixodoidea</taxon>
        <taxon>Ixodidae</taxon>
        <taxon>Ixodinae</taxon>
        <taxon>Ixodes</taxon>
    </lineage>
</organism>
<evidence type="ECO:0000313" key="1">
    <source>
        <dbReference type="EMBL" id="KAG0433680.1"/>
    </source>
</evidence>
<dbReference type="EMBL" id="JABSTQ010009039">
    <property type="protein sequence ID" value="KAG0433680.1"/>
    <property type="molecule type" value="Genomic_DNA"/>
</dbReference>
<reference evidence="1 2" key="1">
    <citation type="journal article" date="2020" name="Cell">
        <title>Large-Scale Comparative Analyses of Tick Genomes Elucidate Their Genetic Diversity and Vector Capacities.</title>
        <authorList>
            <consortium name="Tick Genome and Microbiome Consortium (TIGMIC)"/>
            <person name="Jia N."/>
            <person name="Wang J."/>
            <person name="Shi W."/>
            <person name="Du L."/>
            <person name="Sun Y."/>
            <person name="Zhan W."/>
            <person name="Jiang J.F."/>
            <person name="Wang Q."/>
            <person name="Zhang B."/>
            <person name="Ji P."/>
            <person name="Bell-Sakyi L."/>
            <person name="Cui X.M."/>
            <person name="Yuan T.T."/>
            <person name="Jiang B.G."/>
            <person name="Yang W.F."/>
            <person name="Lam T.T."/>
            <person name="Chang Q.C."/>
            <person name="Ding S.J."/>
            <person name="Wang X.J."/>
            <person name="Zhu J.G."/>
            <person name="Ruan X.D."/>
            <person name="Zhao L."/>
            <person name="Wei J.T."/>
            <person name="Ye R.Z."/>
            <person name="Que T.C."/>
            <person name="Du C.H."/>
            <person name="Zhou Y.H."/>
            <person name="Cheng J.X."/>
            <person name="Dai P.F."/>
            <person name="Guo W.B."/>
            <person name="Han X.H."/>
            <person name="Huang E.J."/>
            <person name="Li L.F."/>
            <person name="Wei W."/>
            <person name="Gao Y.C."/>
            <person name="Liu J.Z."/>
            <person name="Shao H.Z."/>
            <person name="Wang X."/>
            <person name="Wang C.C."/>
            <person name="Yang T.C."/>
            <person name="Huo Q.B."/>
            <person name="Li W."/>
            <person name="Chen H.Y."/>
            <person name="Chen S.E."/>
            <person name="Zhou L.G."/>
            <person name="Ni X.B."/>
            <person name="Tian J.H."/>
            <person name="Sheng Y."/>
            <person name="Liu T."/>
            <person name="Pan Y.S."/>
            <person name="Xia L.Y."/>
            <person name="Li J."/>
            <person name="Zhao F."/>
            <person name="Cao W.C."/>
        </authorList>
    </citation>
    <scope>NUCLEOTIDE SEQUENCE [LARGE SCALE GENOMIC DNA]</scope>
    <source>
        <strain evidence="1">Iper-2018</strain>
    </source>
</reference>